<accession>A0A9P5P9Z1</accession>
<keyword evidence="2" id="KW-1185">Reference proteome</keyword>
<protein>
    <submittedName>
        <fullName evidence="1">Uncharacterized protein</fullName>
    </submittedName>
</protein>
<sequence length="179" mass="19607">MSGSLKLNHQFYFQVILSHQSQTMKTFTLLIQLAASVSVIVAQYGPVPLIINTPPSLTECEPVLIQWTNVALLVSINVEYIRVGTTGTIETIQQLGKVNDTFFTWTVNIAAGHSVGFEVTDATGAVAQSAAVPIQPGGFPLSMKIRLPALVPDKVKQAYGFLLELWNLEFSPVRVFFEL</sequence>
<gene>
    <name evidence="1" type="ORF">BDP27DRAFT_1371379</name>
</gene>
<dbReference type="Proteomes" id="UP000772434">
    <property type="component" value="Unassembled WGS sequence"/>
</dbReference>
<organism evidence="1 2">
    <name type="scientific">Rhodocollybia butyracea</name>
    <dbReference type="NCBI Taxonomy" id="206335"/>
    <lineage>
        <taxon>Eukaryota</taxon>
        <taxon>Fungi</taxon>
        <taxon>Dikarya</taxon>
        <taxon>Basidiomycota</taxon>
        <taxon>Agaricomycotina</taxon>
        <taxon>Agaricomycetes</taxon>
        <taxon>Agaricomycetidae</taxon>
        <taxon>Agaricales</taxon>
        <taxon>Marasmiineae</taxon>
        <taxon>Omphalotaceae</taxon>
        <taxon>Rhodocollybia</taxon>
    </lineage>
</organism>
<evidence type="ECO:0000313" key="2">
    <source>
        <dbReference type="Proteomes" id="UP000772434"/>
    </source>
</evidence>
<proteinExistence type="predicted"/>
<reference evidence="1" key="1">
    <citation type="submission" date="2020-11" db="EMBL/GenBank/DDBJ databases">
        <authorList>
            <consortium name="DOE Joint Genome Institute"/>
            <person name="Ahrendt S."/>
            <person name="Riley R."/>
            <person name="Andreopoulos W."/>
            <person name="Labutti K."/>
            <person name="Pangilinan J."/>
            <person name="Ruiz-Duenas F.J."/>
            <person name="Barrasa J.M."/>
            <person name="Sanchez-Garcia M."/>
            <person name="Camarero S."/>
            <person name="Miyauchi S."/>
            <person name="Serrano A."/>
            <person name="Linde D."/>
            <person name="Babiker R."/>
            <person name="Drula E."/>
            <person name="Ayuso-Fernandez I."/>
            <person name="Pacheco R."/>
            <person name="Padilla G."/>
            <person name="Ferreira P."/>
            <person name="Barriuso J."/>
            <person name="Kellner H."/>
            <person name="Castanera R."/>
            <person name="Alfaro M."/>
            <person name="Ramirez L."/>
            <person name="Pisabarro A.G."/>
            <person name="Kuo A."/>
            <person name="Tritt A."/>
            <person name="Lipzen A."/>
            <person name="He G."/>
            <person name="Yan M."/>
            <person name="Ng V."/>
            <person name="Cullen D."/>
            <person name="Martin F."/>
            <person name="Rosso M.-N."/>
            <person name="Henrissat B."/>
            <person name="Hibbett D."/>
            <person name="Martinez A.T."/>
            <person name="Grigoriev I.V."/>
        </authorList>
    </citation>
    <scope>NUCLEOTIDE SEQUENCE</scope>
    <source>
        <strain evidence="1">AH 40177</strain>
    </source>
</reference>
<evidence type="ECO:0000313" key="1">
    <source>
        <dbReference type="EMBL" id="KAF9059559.1"/>
    </source>
</evidence>
<name>A0A9P5P9Z1_9AGAR</name>
<comment type="caution">
    <text evidence="1">The sequence shown here is derived from an EMBL/GenBank/DDBJ whole genome shotgun (WGS) entry which is preliminary data.</text>
</comment>
<dbReference type="OrthoDB" id="3362246at2759"/>
<dbReference type="EMBL" id="JADNRY010000294">
    <property type="protein sequence ID" value="KAF9059559.1"/>
    <property type="molecule type" value="Genomic_DNA"/>
</dbReference>
<dbReference type="AlphaFoldDB" id="A0A9P5P9Z1"/>